<dbReference type="AlphaFoldDB" id="A0A3Q9EXR8"/>
<dbReference type="RefSeq" id="WP_126395826.1">
    <property type="nucleotide sequence ID" value="NZ_CP034539.1"/>
</dbReference>
<evidence type="ECO:0000313" key="2">
    <source>
        <dbReference type="Proteomes" id="UP000280298"/>
    </source>
</evidence>
<reference evidence="1 2" key="1">
    <citation type="journal article" date="2019" name="Int. J. Syst. Evol. Microbiol.">
        <title>Streptomyces cyaneochromogenes sp. nov., a blue pigment-producing actinomycete from manganese-contaminated soil.</title>
        <authorList>
            <person name="Tang X."/>
            <person name="Zhao J."/>
            <person name="Li K."/>
            <person name="Chen Z."/>
            <person name="Sun Y."/>
            <person name="Gao J."/>
        </authorList>
    </citation>
    <scope>NUCLEOTIDE SEQUENCE [LARGE SCALE GENOMIC DNA]</scope>
    <source>
        <strain evidence="1 2">MK-45</strain>
    </source>
</reference>
<dbReference type="Pfam" id="PF13688">
    <property type="entry name" value="Reprolysin_5"/>
    <property type="match status" value="1"/>
</dbReference>
<organism evidence="1 2">
    <name type="scientific">Streptomyces cyaneochromogenes</name>
    <dbReference type="NCBI Taxonomy" id="2496836"/>
    <lineage>
        <taxon>Bacteria</taxon>
        <taxon>Bacillati</taxon>
        <taxon>Actinomycetota</taxon>
        <taxon>Actinomycetes</taxon>
        <taxon>Kitasatosporales</taxon>
        <taxon>Streptomycetaceae</taxon>
        <taxon>Streptomyces</taxon>
    </lineage>
</organism>
<proteinExistence type="predicted"/>
<evidence type="ECO:0008006" key="3">
    <source>
        <dbReference type="Google" id="ProtNLM"/>
    </source>
</evidence>
<accession>A0A3Q9EXR8</accession>
<name>A0A3Q9EXR8_9ACTN</name>
<dbReference type="EMBL" id="CP034539">
    <property type="protein sequence ID" value="AZQ38167.1"/>
    <property type="molecule type" value="Genomic_DNA"/>
</dbReference>
<sequence>MALVGATFRILDGYPSGRRINVIPQNARPGMPSISINVIRVGSENFTSSDLSEILKAVNFTRSTYASVGVTLARVEHYIIPLARAGGRDVIDSNDEAVALTDEWTVQNNAVDVFFVKTYVGSVAGLSPVGGPCNKDAKGMDGAVVELIPGITGHILAHEIGHYLGLPHLNNDSTNLMFPSVPNGGNLSTSQGNTMKGHCFIE</sequence>
<dbReference type="SUPFAM" id="SSF55486">
    <property type="entry name" value="Metalloproteases ('zincins'), catalytic domain"/>
    <property type="match status" value="1"/>
</dbReference>
<evidence type="ECO:0000313" key="1">
    <source>
        <dbReference type="EMBL" id="AZQ38167.1"/>
    </source>
</evidence>
<dbReference type="Gene3D" id="3.40.390.10">
    <property type="entry name" value="Collagenase (Catalytic Domain)"/>
    <property type="match status" value="1"/>
</dbReference>
<gene>
    <name evidence="1" type="ORF">EJ357_35850</name>
</gene>
<dbReference type="Proteomes" id="UP000280298">
    <property type="component" value="Chromosome"/>
</dbReference>
<protein>
    <recommendedName>
        <fullName evidence="3">Peptidase M10 metallopeptidase domain-containing protein</fullName>
    </recommendedName>
</protein>
<keyword evidence="2" id="KW-1185">Reference proteome</keyword>
<dbReference type="InterPro" id="IPR024079">
    <property type="entry name" value="MetalloPept_cat_dom_sf"/>
</dbReference>
<dbReference type="KEGG" id="scya:EJ357_35850"/>
<dbReference type="OrthoDB" id="912280at2"/>
<dbReference type="GO" id="GO:0008237">
    <property type="term" value="F:metallopeptidase activity"/>
    <property type="evidence" value="ECO:0007669"/>
    <property type="project" value="InterPro"/>
</dbReference>